<comment type="similarity">
    <text evidence="2">Belongs to the ABC transporter superfamily.</text>
</comment>
<sequence>MTEMKSVAPVLRVRDLHTTFDTDDGPVSAVRGVDFDIAHGEVLALVGESGSGKSVTATSILNMVRAPGRVESGSVEFDGTDFLSLSDAEQREIRGQGIGMIFQDPIGSLNPLMKVRDQLVETIRAHGSIGRREAERRSIQLLADVGIPDPEARMADYPLAFSGGMSQRVMIAMALANRPKLIIADEPTTALDVTIQAQILELLIELGRAQGTAVLLITHNLGVVARACNRVAVMYAGKIVETGPVGEVFAAPQHPYTRDLLSATPSLERSKGLPLVAIDGRPPLLSKPPKGCAYADRDPRAFDRCWVEDPALVGGDRRRACWLPLTDGTVPPRDAAPEQVAESRNAAGGVVLDIEDVRRTYPVGPKTLFGRQKQTLHAVDGVSFAVRRGETVGLIGESGCGKSTLGRLILGIEEPVEGDIRFEGRSILGMRGAQRRAYNQQVQLVFQNPMGALNPRMTVGQSIAEALRNGVLDAEQRAARVVELLSLVGMDAAAAERYPHEFSGGQRQRVVIARALAVDPTLIVLDEAVAALDVSLQAQVINLLRRLQEQIGLAYVFIGHDLATVRYISDRILVMYLGEIVEEGDAASLTASPLHPYTASLVSAVPEPDPDSAKSVERIILRGEVPTPIDPPQACRFHTRCPIGPRYREDRGICATEKPVLEDVGDGRRVACHFPGELVSAGRTADAADLGPVRETGSRYRNA</sequence>
<keyword evidence="7" id="KW-0472">Membrane</keyword>
<keyword evidence="6 9" id="KW-0067">ATP-binding</keyword>
<dbReference type="InterPro" id="IPR013563">
    <property type="entry name" value="Oligopep_ABC_C"/>
</dbReference>
<keyword evidence="10" id="KW-1185">Reference proteome</keyword>
<protein>
    <submittedName>
        <fullName evidence="9">ABC transporter ATP-binding protein</fullName>
    </submittedName>
</protein>
<dbReference type="PANTHER" id="PTHR43297">
    <property type="entry name" value="OLIGOPEPTIDE TRANSPORT ATP-BINDING PROTEIN APPD"/>
    <property type="match status" value="1"/>
</dbReference>
<evidence type="ECO:0000259" key="8">
    <source>
        <dbReference type="PROSITE" id="PS50893"/>
    </source>
</evidence>
<dbReference type="Pfam" id="PF00005">
    <property type="entry name" value="ABC_tran"/>
    <property type="match status" value="2"/>
</dbReference>
<evidence type="ECO:0000256" key="4">
    <source>
        <dbReference type="ARBA" id="ARBA00022475"/>
    </source>
</evidence>
<evidence type="ECO:0000256" key="1">
    <source>
        <dbReference type="ARBA" id="ARBA00004202"/>
    </source>
</evidence>
<dbReference type="Proteomes" id="UP001501591">
    <property type="component" value="Unassembled WGS sequence"/>
</dbReference>
<dbReference type="GO" id="GO:0005524">
    <property type="term" value="F:ATP binding"/>
    <property type="evidence" value="ECO:0007669"/>
    <property type="project" value="UniProtKB-KW"/>
</dbReference>
<dbReference type="InterPro" id="IPR017871">
    <property type="entry name" value="ABC_transporter-like_CS"/>
</dbReference>
<dbReference type="CDD" id="cd03257">
    <property type="entry name" value="ABC_NikE_OppD_transporters"/>
    <property type="match status" value="2"/>
</dbReference>
<feature type="domain" description="ABC transporter" evidence="8">
    <location>
        <begin position="11"/>
        <end position="261"/>
    </location>
</feature>
<name>A0ABP7N4C4_9MICO</name>
<dbReference type="NCBIfam" id="TIGR01727">
    <property type="entry name" value="oligo_HPY"/>
    <property type="match status" value="2"/>
</dbReference>
<reference evidence="10" key="1">
    <citation type="journal article" date="2019" name="Int. J. Syst. Evol. Microbiol.">
        <title>The Global Catalogue of Microorganisms (GCM) 10K type strain sequencing project: providing services to taxonomists for standard genome sequencing and annotation.</title>
        <authorList>
            <consortium name="The Broad Institute Genomics Platform"/>
            <consortium name="The Broad Institute Genome Sequencing Center for Infectious Disease"/>
            <person name="Wu L."/>
            <person name="Ma J."/>
        </authorList>
    </citation>
    <scope>NUCLEOTIDE SEQUENCE [LARGE SCALE GENOMIC DNA]</scope>
    <source>
        <strain evidence="10">JCM 17024</strain>
    </source>
</reference>
<dbReference type="PANTHER" id="PTHR43297:SF2">
    <property type="entry name" value="DIPEPTIDE TRANSPORT ATP-BINDING PROTEIN DPPD"/>
    <property type="match status" value="1"/>
</dbReference>
<evidence type="ECO:0000313" key="10">
    <source>
        <dbReference type="Proteomes" id="UP001501591"/>
    </source>
</evidence>
<evidence type="ECO:0000256" key="2">
    <source>
        <dbReference type="ARBA" id="ARBA00005417"/>
    </source>
</evidence>
<dbReference type="NCBIfam" id="NF008453">
    <property type="entry name" value="PRK11308.1"/>
    <property type="match status" value="2"/>
</dbReference>
<keyword evidence="4" id="KW-1003">Cell membrane</keyword>
<dbReference type="Gene3D" id="3.40.50.300">
    <property type="entry name" value="P-loop containing nucleotide triphosphate hydrolases"/>
    <property type="match status" value="2"/>
</dbReference>
<dbReference type="PROSITE" id="PS00211">
    <property type="entry name" value="ABC_TRANSPORTER_1"/>
    <property type="match status" value="2"/>
</dbReference>
<dbReference type="NCBIfam" id="NF007739">
    <property type="entry name" value="PRK10419.1"/>
    <property type="match status" value="2"/>
</dbReference>
<gene>
    <name evidence="9" type="ORF">GCM10022383_13500</name>
</gene>
<keyword evidence="5" id="KW-0547">Nucleotide-binding</keyword>
<keyword evidence="3" id="KW-0813">Transport</keyword>
<dbReference type="InterPro" id="IPR050388">
    <property type="entry name" value="ABC_Ni/Peptide_Import"/>
</dbReference>
<evidence type="ECO:0000256" key="3">
    <source>
        <dbReference type="ARBA" id="ARBA00022448"/>
    </source>
</evidence>
<evidence type="ECO:0000256" key="7">
    <source>
        <dbReference type="ARBA" id="ARBA00023136"/>
    </source>
</evidence>
<evidence type="ECO:0000256" key="5">
    <source>
        <dbReference type="ARBA" id="ARBA00022741"/>
    </source>
</evidence>
<proteinExistence type="inferred from homology"/>
<dbReference type="InterPro" id="IPR003439">
    <property type="entry name" value="ABC_transporter-like_ATP-bd"/>
</dbReference>
<dbReference type="EMBL" id="BAABCP010000001">
    <property type="protein sequence ID" value="GAA3936498.1"/>
    <property type="molecule type" value="Genomic_DNA"/>
</dbReference>
<dbReference type="InterPro" id="IPR003593">
    <property type="entry name" value="AAA+_ATPase"/>
</dbReference>
<dbReference type="Pfam" id="PF08352">
    <property type="entry name" value="oligo_HPY"/>
    <property type="match status" value="2"/>
</dbReference>
<comment type="caution">
    <text evidence="9">The sequence shown here is derived from an EMBL/GenBank/DDBJ whole genome shotgun (WGS) entry which is preliminary data.</text>
</comment>
<feature type="domain" description="ABC transporter" evidence="8">
    <location>
        <begin position="352"/>
        <end position="602"/>
    </location>
</feature>
<dbReference type="InterPro" id="IPR027417">
    <property type="entry name" value="P-loop_NTPase"/>
</dbReference>
<dbReference type="PROSITE" id="PS50893">
    <property type="entry name" value="ABC_TRANSPORTER_2"/>
    <property type="match status" value="2"/>
</dbReference>
<evidence type="ECO:0000313" key="9">
    <source>
        <dbReference type="EMBL" id="GAA3936498.1"/>
    </source>
</evidence>
<dbReference type="SUPFAM" id="SSF52540">
    <property type="entry name" value="P-loop containing nucleoside triphosphate hydrolases"/>
    <property type="match status" value="2"/>
</dbReference>
<organism evidence="9 10">
    <name type="scientific">Microbacterium soli</name>
    <dbReference type="NCBI Taxonomy" id="446075"/>
    <lineage>
        <taxon>Bacteria</taxon>
        <taxon>Bacillati</taxon>
        <taxon>Actinomycetota</taxon>
        <taxon>Actinomycetes</taxon>
        <taxon>Micrococcales</taxon>
        <taxon>Microbacteriaceae</taxon>
        <taxon>Microbacterium</taxon>
    </lineage>
</organism>
<dbReference type="SMART" id="SM00382">
    <property type="entry name" value="AAA"/>
    <property type="match status" value="2"/>
</dbReference>
<accession>A0ABP7N4C4</accession>
<evidence type="ECO:0000256" key="6">
    <source>
        <dbReference type="ARBA" id="ARBA00022840"/>
    </source>
</evidence>
<comment type="subcellular location">
    <subcellularLocation>
        <location evidence="1">Cell membrane</location>
        <topology evidence="1">Peripheral membrane protein</topology>
    </subcellularLocation>
</comment>